<gene>
    <name evidence="2" type="ORF">NCTC10951_02344</name>
</gene>
<dbReference type="KEGG" id="avc:NCTC10951_02344"/>
<accession>A0A3S4V3P6</accession>
<dbReference type="Proteomes" id="UP000268658">
    <property type="component" value="Chromosome"/>
</dbReference>
<organism evidence="2 3">
    <name type="scientific">Actinomyces viscosus</name>
    <dbReference type="NCBI Taxonomy" id="1656"/>
    <lineage>
        <taxon>Bacteria</taxon>
        <taxon>Bacillati</taxon>
        <taxon>Actinomycetota</taxon>
        <taxon>Actinomycetes</taxon>
        <taxon>Actinomycetales</taxon>
        <taxon>Actinomycetaceae</taxon>
        <taxon>Actinomyces</taxon>
    </lineage>
</organism>
<evidence type="ECO:0000256" key="1">
    <source>
        <dbReference type="SAM" id="MobiDB-lite"/>
    </source>
</evidence>
<protein>
    <submittedName>
        <fullName evidence="2">Uncharacterized protein</fullName>
    </submittedName>
</protein>
<dbReference type="AlphaFoldDB" id="A0A3S4V3P6"/>
<name>A0A3S4V3P6_ACTVI</name>
<proteinExistence type="predicted"/>
<sequence>MTRQGSDTRPGASLVDGLRRRAPHHLRHPPPITVTTIINTDNSEENSS</sequence>
<evidence type="ECO:0000313" key="2">
    <source>
        <dbReference type="EMBL" id="VEI17730.1"/>
    </source>
</evidence>
<feature type="region of interest" description="Disordered" evidence="1">
    <location>
        <begin position="1"/>
        <end position="48"/>
    </location>
</feature>
<dbReference type="EMBL" id="LR134477">
    <property type="protein sequence ID" value="VEI17730.1"/>
    <property type="molecule type" value="Genomic_DNA"/>
</dbReference>
<reference evidence="2 3" key="1">
    <citation type="submission" date="2018-12" db="EMBL/GenBank/DDBJ databases">
        <authorList>
            <consortium name="Pathogen Informatics"/>
        </authorList>
    </citation>
    <scope>NUCLEOTIDE SEQUENCE [LARGE SCALE GENOMIC DNA]</scope>
    <source>
        <strain evidence="2 3">NCTC10951</strain>
    </source>
</reference>
<evidence type="ECO:0000313" key="3">
    <source>
        <dbReference type="Proteomes" id="UP000268658"/>
    </source>
</evidence>